<dbReference type="PANTHER" id="PTHR11223:SF3">
    <property type="entry name" value="EXPORTIN-5"/>
    <property type="match status" value="1"/>
</dbReference>
<dbReference type="InterPro" id="IPR011989">
    <property type="entry name" value="ARM-like"/>
</dbReference>
<dbReference type="GO" id="GO:0042565">
    <property type="term" value="C:RNA nuclear export complex"/>
    <property type="evidence" value="ECO:0007669"/>
    <property type="project" value="TreeGrafter"/>
</dbReference>
<feature type="domain" description="Importin N-terminal" evidence="3">
    <location>
        <begin position="410"/>
        <end position="496"/>
    </location>
</feature>
<organism evidence="4 5">
    <name type="scientific">Verticillium nonalfalfae</name>
    <dbReference type="NCBI Taxonomy" id="1051616"/>
    <lineage>
        <taxon>Eukaryota</taxon>
        <taxon>Fungi</taxon>
        <taxon>Dikarya</taxon>
        <taxon>Ascomycota</taxon>
        <taxon>Pezizomycotina</taxon>
        <taxon>Sordariomycetes</taxon>
        <taxon>Hypocreomycetidae</taxon>
        <taxon>Glomerellales</taxon>
        <taxon>Plectosphaerellaceae</taxon>
        <taxon>Verticillium</taxon>
    </lineage>
</organism>
<dbReference type="GO" id="GO:0006611">
    <property type="term" value="P:protein export from nucleus"/>
    <property type="evidence" value="ECO:0007669"/>
    <property type="project" value="InterPro"/>
</dbReference>
<dbReference type="SUPFAM" id="SSF50978">
    <property type="entry name" value="WD40 repeat-like"/>
    <property type="match status" value="1"/>
</dbReference>
<dbReference type="GO" id="GO:0006405">
    <property type="term" value="P:RNA export from nucleus"/>
    <property type="evidence" value="ECO:0007669"/>
    <property type="project" value="TreeGrafter"/>
</dbReference>
<dbReference type="GO" id="GO:0005634">
    <property type="term" value="C:nucleus"/>
    <property type="evidence" value="ECO:0007669"/>
    <property type="project" value="TreeGrafter"/>
</dbReference>
<gene>
    <name evidence="4" type="ORF">D7B24_004067</name>
</gene>
<dbReference type="InterPro" id="IPR016024">
    <property type="entry name" value="ARM-type_fold"/>
</dbReference>
<dbReference type="SUPFAM" id="SSF48371">
    <property type="entry name" value="ARM repeat"/>
    <property type="match status" value="1"/>
</dbReference>
<feature type="region of interest" description="Disordered" evidence="2">
    <location>
        <begin position="1591"/>
        <end position="1624"/>
    </location>
</feature>
<dbReference type="GO" id="GO:0005737">
    <property type="term" value="C:cytoplasm"/>
    <property type="evidence" value="ECO:0007669"/>
    <property type="project" value="TreeGrafter"/>
</dbReference>
<keyword evidence="5" id="KW-1185">Reference proteome</keyword>
<dbReference type="Pfam" id="PF19273">
    <property type="entry name" value="Exportin-5"/>
    <property type="match status" value="1"/>
</dbReference>
<sequence length="1636" mass="182672">MSDEGQTIASTQSIVLDLPPSCVEFSQTHPSYFVVGTYNLQKDDKVETKPDASEDDESSFEHGEVTAAKKTQNRNGTLVVFKLVDATMHHVQVVSQPSAILDLHFCPIVGKQDILAVASSTGTLAIMRLDPTSDESSPLKHIATSTFPDTPDGVLFLSLAWHPSDPKVLAVTTSSNDVCLVRLDDDWKIIQDDPYPVLTHSLEAWTVAFTPPTASDEDGRTEDDLTVYSGGDDSALRYVALGATGLSEESRFGLLFPPLKLDAHDAGVTAILPTSCHLHDGSRIVLTGSYDDTFRILAVHSPRKTYGARKYSRVAEEYLGGGVWRLKLIQARQEEDEWHATVLASCIITFDPELPIEGRLAPSIMASAHPNGAAGIGSSNGGEVDILSQIHQALEVVHAPYSANEARREAQEFLENVKAVDEAPFHGYTLASNKSQPAVVRHYALSLLDNAIKHKWADYTTEQASTLRGWMLELCQGISQADPLYIRNKTAQLWVEVAKRSWGTEWMDMDELLVQLWQVPDSAVHKELVMTVLETLGYETFFGDDVVVAMRQGVLCKGWTEITTPTAVLAEAIKNRNPAPEVRYGDEGWLVRLVTLLEQCLNGDINGNSEVRSCAVKALSVLSTLMPCTIPKGTAASKVVPVASRALAASQVSVQKGALEVLHALYSRDDFYDEEFAELVAPMYEQASVGLLKELFNWSVVDAEDIDDDKYQFAKKFSEMLSLLGNYLDRKFSVVPTGSDIDGFLNLLVVVAQSQSLIVSIPVLVTWTRLLNNRLIGQSSANSQLIGPLLELCGSRLIRYENLPEDTQDATYLFLMEDTDTMPERHAFLGNYRRYSMQVIEAIVQLKPSDAISHILGQTEQVLHHLYDGQPSLNVAAYAKHSMPVLRADAHLTVIDAANKGYMKWRANPIQRGNPDYDQQRSSLEDGLESWCHRLLDMNFEDPMIRKRVLQILVLMSTSALDKRPQFMLKVLEHILMTWPAPQPEHRAFNEAIKDFQSESMFELQRLASKVPDHLLAVYDQVETRVRDMVTSGTLDEKRQIAYQTFLFIIVHRASNIDPQVQMQRLEGFIEPIKAQWQNPELKQALSSYSGFCELMALDKAKAYLRNHGAHTVSDWGACELDAEGLALQAELEDRQKMLPLRPTKSFLSYSVEKLEKSSQPFQASYRLWNNEAFQAILPDLLQFLSHAHASHNPDNWPEFPNEMGTVVKRVLSDRFWQAGISEGSKDEFYARVTDRKGTLEGLASTIRGSVRFVRETCYAIIYCMSRLETYFYGFGELPSPLAEALFQNAVHLSAHQQINLLNLTRYLVDDCPLEQREHFLPPLLANCFRQMDAKISSEWKRLEDQQKIDVGSDDLTEEMKSESILRQVTHTAVIMVADFLDPTKRNPAPLRPQDPPKRYPTLRKFCLMHSSIVEPLLLFSTHAIRMRDGRCCNIILRVFRSIVPDFQSSDVTAAGGDGHTQQDGGADPWLDTTAIDHERATQIREYISTQVLEACVTSFHEPYFVDLQKDLASLIAAIVVHYMTLTDSPKNFLLSIPGVKFKDFEKLGEFAQKPSSGSRQQRALVLHLLKDVKGVSMAEMHKLPKSGLPAVQKKPARSKMAQEFMTPADEAGSKGQPSTGVADDSLIGLANLFDA</sequence>
<dbReference type="GO" id="GO:0031267">
    <property type="term" value="F:small GTPase binding"/>
    <property type="evidence" value="ECO:0007669"/>
    <property type="project" value="InterPro"/>
</dbReference>
<dbReference type="InterPro" id="IPR001494">
    <property type="entry name" value="Importin-beta_N"/>
</dbReference>
<dbReference type="GeneID" id="39607756"/>
<dbReference type="Gene3D" id="1.25.10.10">
    <property type="entry name" value="Leucine-rich Repeat Variant"/>
    <property type="match status" value="1"/>
</dbReference>
<dbReference type="InterPro" id="IPR015943">
    <property type="entry name" value="WD40/YVTN_repeat-like_dom_sf"/>
</dbReference>
<dbReference type="GO" id="GO:0005049">
    <property type="term" value="F:nuclear export signal receptor activity"/>
    <property type="evidence" value="ECO:0007669"/>
    <property type="project" value="InterPro"/>
</dbReference>
<proteinExistence type="inferred from homology"/>
<name>A0A3M9XVE1_9PEZI</name>
<comment type="caution">
    <text evidence="4">The sequence shown here is derived from an EMBL/GenBank/DDBJ whole genome shotgun (WGS) entry which is preliminary data.</text>
</comment>
<dbReference type="InterPro" id="IPR036322">
    <property type="entry name" value="WD40_repeat_dom_sf"/>
</dbReference>
<dbReference type="InterPro" id="IPR045065">
    <property type="entry name" value="XPO1/5"/>
</dbReference>
<evidence type="ECO:0000256" key="2">
    <source>
        <dbReference type="SAM" id="MobiDB-lite"/>
    </source>
</evidence>
<dbReference type="Proteomes" id="UP000267145">
    <property type="component" value="Unassembled WGS sequence"/>
</dbReference>
<accession>A0A3M9XVE1</accession>
<protein>
    <recommendedName>
        <fullName evidence="3">Importin N-terminal domain-containing protein</fullName>
    </recommendedName>
</protein>
<dbReference type="InterPro" id="IPR045478">
    <property type="entry name" value="Exportin-5_C"/>
</dbReference>
<dbReference type="Gene3D" id="2.130.10.10">
    <property type="entry name" value="YVTN repeat-like/Quinoprotein amine dehydrogenase"/>
    <property type="match status" value="1"/>
</dbReference>
<feature type="region of interest" description="Disordered" evidence="2">
    <location>
        <begin position="45"/>
        <end position="68"/>
    </location>
</feature>
<evidence type="ECO:0000313" key="5">
    <source>
        <dbReference type="Proteomes" id="UP000267145"/>
    </source>
</evidence>
<evidence type="ECO:0000256" key="1">
    <source>
        <dbReference type="ARBA" id="ARBA00009466"/>
    </source>
</evidence>
<evidence type="ECO:0000259" key="3">
    <source>
        <dbReference type="PROSITE" id="PS50166"/>
    </source>
</evidence>
<dbReference type="PROSITE" id="PS50166">
    <property type="entry name" value="IMPORTIN_B_NT"/>
    <property type="match status" value="1"/>
</dbReference>
<dbReference type="PANTHER" id="PTHR11223">
    <property type="entry name" value="EXPORTIN 1/5"/>
    <property type="match status" value="1"/>
</dbReference>
<reference evidence="4 5" key="1">
    <citation type="submission" date="2018-10" db="EMBL/GenBank/DDBJ databases">
        <title>Genome sequence of Verticillium nonalfalfae VnAa140.</title>
        <authorList>
            <person name="Stajich J.E."/>
            <person name="Kasson M.T."/>
        </authorList>
    </citation>
    <scope>NUCLEOTIDE SEQUENCE [LARGE SCALE GENOMIC DNA]</scope>
    <source>
        <strain evidence="4 5">VnAa140</strain>
    </source>
</reference>
<comment type="similarity">
    <text evidence="1">Belongs to the exportin family.</text>
</comment>
<dbReference type="STRING" id="1051616.A0A3M9XVE1"/>
<dbReference type="GO" id="GO:0003723">
    <property type="term" value="F:RNA binding"/>
    <property type="evidence" value="ECO:0007669"/>
    <property type="project" value="TreeGrafter"/>
</dbReference>
<dbReference type="RefSeq" id="XP_028490401.1">
    <property type="nucleotide sequence ID" value="XM_028638244.1"/>
</dbReference>
<dbReference type="EMBL" id="RBVV01000224">
    <property type="protein sequence ID" value="RNJ52243.1"/>
    <property type="molecule type" value="Genomic_DNA"/>
</dbReference>
<evidence type="ECO:0000313" key="4">
    <source>
        <dbReference type="EMBL" id="RNJ52243.1"/>
    </source>
</evidence>